<proteinExistence type="predicted"/>
<name>U6H7G4_9EIME</name>
<feature type="region of interest" description="Disordered" evidence="1">
    <location>
        <begin position="1"/>
        <end position="23"/>
    </location>
</feature>
<dbReference type="EMBL" id="HG697395">
    <property type="protein sequence ID" value="CDI87408.1"/>
    <property type="molecule type" value="Genomic_DNA"/>
</dbReference>
<dbReference type="VEuPathDB" id="ToxoDB:EPH_0006240"/>
<reference evidence="2" key="2">
    <citation type="submission" date="2013-10" db="EMBL/GenBank/DDBJ databases">
        <authorList>
            <person name="Aslett M."/>
        </authorList>
    </citation>
    <scope>NUCLEOTIDE SEQUENCE [LARGE SCALE GENOMIC DNA]</scope>
    <source>
        <strain evidence="2">Houghton</strain>
    </source>
</reference>
<feature type="compositionally biased region" description="Polar residues" evidence="1">
    <location>
        <begin position="618"/>
        <end position="632"/>
    </location>
</feature>
<feature type="compositionally biased region" description="Basic and acidic residues" evidence="1">
    <location>
        <begin position="198"/>
        <end position="230"/>
    </location>
</feature>
<gene>
    <name evidence="2" type="ORF">EPH_0006240</name>
</gene>
<dbReference type="AlphaFoldDB" id="U6H7G4"/>
<feature type="compositionally biased region" description="Low complexity" evidence="1">
    <location>
        <begin position="670"/>
        <end position="681"/>
    </location>
</feature>
<evidence type="ECO:0000313" key="2">
    <source>
        <dbReference type="EMBL" id="CDI87408.1"/>
    </source>
</evidence>
<feature type="compositionally biased region" description="Low complexity" evidence="1">
    <location>
        <begin position="707"/>
        <end position="762"/>
    </location>
</feature>
<protein>
    <recommendedName>
        <fullName evidence="4">WLM domain-containing protein</fullName>
    </recommendedName>
</protein>
<feature type="region of interest" description="Disordered" evidence="1">
    <location>
        <begin position="67"/>
        <end position="245"/>
    </location>
</feature>
<evidence type="ECO:0000313" key="3">
    <source>
        <dbReference type="Proteomes" id="UP000018201"/>
    </source>
</evidence>
<reference evidence="2" key="1">
    <citation type="submission" date="2013-10" db="EMBL/GenBank/DDBJ databases">
        <title>Genomic analysis of the causative agents of coccidiosis in chickens.</title>
        <authorList>
            <person name="Reid A.J."/>
            <person name="Blake D."/>
            <person name="Billington K."/>
            <person name="Browne H."/>
            <person name="Dunn M."/>
            <person name="Hung S."/>
            <person name="Kawahara F."/>
            <person name="Miranda-Saavedra D."/>
            <person name="Mourier T."/>
            <person name="Nagra H."/>
            <person name="Otto T.D."/>
            <person name="Rawlings N."/>
            <person name="Sanchez A."/>
            <person name="Sanders M."/>
            <person name="Subramaniam C."/>
            <person name="Tay Y."/>
            <person name="Dear P."/>
            <person name="Doerig C."/>
            <person name="Gruber A."/>
            <person name="Parkinson J."/>
            <person name="Shirley M."/>
            <person name="Wan K.L."/>
            <person name="Berriman M."/>
            <person name="Tomley F."/>
            <person name="Pain A."/>
        </authorList>
    </citation>
    <scope>NUCLEOTIDE SEQUENCE [LARGE SCALE GENOMIC DNA]</scope>
    <source>
        <strain evidence="2">Houghton</strain>
    </source>
</reference>
<keyword evidence="3" id="KW-1185">Reference proteome</keyword>
<dbReference type="OrthoDB" id="447842at2759"/>
<feature type="compositionally biased region" description="Polar residues" evidence="1">
    <location>
        <begin position="400"/>
        <end position="411"/>
    </location>
</feature>
<feature type="region of interest" description="Disordered" evidence="1">
    <location>
        <begin position="701"/>
        <end position="771"/>
    </location>
</feature>
<feature type="compositionally biased region" description="Low complexity" evidence="1">
    <location>
        <begin position="153"/>
        <end position="169"/>
    </location>
</feature>
<sequence length="771" mass="83540">MSEGSLLLPVGAHTGEPPDGRPSPLLSRFVSSLGNHWHLRWSWGPHVQQQQQRQQQRLLYGNLPLKGRSSKAALPSRSTLASSNTNSSSSSGSSLELGISGSRLPSRASLTASNGSTSSNSSSQQHRLRSFPLPRRGRHSLPSADGLCMINASGSKTSSSNSSSNSSGSIQHHQQSIATTTACTPSSEPATPCLQTQREQKQEKEQQQQQREEQTQQRTKPNDEQPDGHQDSFLTFAPSDVSSLPSTLTRAAGPYGLSAAAAEYLTGVSSSSNSSKSHTSDLPPEILAAAARAMRGAPEEVRLARARLQEKQLQQQEQQRLQQRVKAPQQHRRSVNVLTGTDPQPLRTHARIWMVNGVTVELKNRGEVAASIHRLHCEYGVPLCREFGFRKERLDDLQVQGRSRNRSNNEPQPRPAPEAASSNTTTKWSYCIRIRMRQLQRPQQLLRLPTQLGIFFHELAHLRYMNHGLGFACLLARIFRYATERGLFEPGWETELPSPWLWERVLFYCGGFVTDTLLQQLLLADPKARAAAGTACNLDALTSAAATASAAADSDTAQVHSEEVQTPDAPSPSVATADPSAAQEAAAASAAAAVVEPVPPSDAASAAGATRGLRNGLTKQEGAQGSTKTSSGQQQQQQQRQRRNQSTATFRQRASRGSGGSLQKAAARTNSSSSSNSNSNSTGPQRVLGKLLASAYPTGIARHQQRQQRLQQPQPQRRQQQQLLKHRSNINSSSSSTGISNTGGSCRRSNSGRRGSQLSQQSRKSENAPEP</sequence>
<dbReference type="Proteomes" id="UP000018201">
    <property type="component" value="Unassembled WGS sequence"/>
</dbReference>
<feature type="region of interest" description="Disordered" evidence="1">
    <location>
        <begin position="398"/>
        <end position="424"/>
    </location>
</feature>
<feature type="compositionally biased region" description="Low complexity" evidence="1">
    <location>
        <begin position="76"/>
        <end position="125"/>
    </location>
</feature>
<accession>U6H7G4</accession>
<feature type="compositionally biased region" description="Polar residues" evidence="1">
    <location>
        <begin position="170"/>
        <end position="189"/>
    </location>
</feature>
<evidence type="ECO:0008006" key="4">
    <source>
        <dbReference type="Google" id="ProtNLM"/>
    </source>
</evidence>
<evidence type="ECO:0000256" key="1">
    <source>
        <dbReference type="SAM" id="MobiDB-lite"/>
    </source>
</evidence>
<feature type="region of interest" description="Disordered" evidence="1">
    <location>
        <begin position="618"/>
        <end position="685"/>
    </location>
</feature>
<feature type="region of interest" description="Disordered" evidence="1">
    <location>
        <begin position="553"/>
        <end position="582"/>
    </location>
</feature>
<organism evidence="2 3">
    <name type="scientific">Eimeria praecox</name>
    <dbReference type="NCBI Taxonomy" id="51316"/>
    <lineage>
        <taxon>Eukaryota</taxon>
        <taxon>Sar</taxon>
        <taxon>Alveolata</taxon>
        <taxon>Apicomplexa</taxon>
        <taxon>Conoidasida</taxon>
        <taxon>Coccidia</taxon>
        <taxon>Eucoccidiorida</taxon>
        <taxon>Eimeriorina</taxon>
        <taxon>Eimeriidae</taxon>
        <taxon>Eimeria</taxon>
    </lineage>
</organism>